<proteinExistence type="predicted"/>
<dbReference type="SMR" id="A2F0U5"/>
<evidence type="ECO:0000256" key="1">
    <source>
        <dbReference type="ARBA" id="ARBA00023117"/>
    </source>
</evidence>
<feature type="domain" description="Bromo" evidence="4">
    <location>
        <begin position="17"/>
        <end position="89"/>
    </location>
</feature>
<organism evidence="5 6">
    <name type="scientific">Trichomonas vaginalis (strain ATCC PRA-98 / G3)</name>
    <dbReference type="NCBI Taxonomy" id="412133"/>
    <lineage>
        <taxon>Eukaryota</taxon>
        <taxon>Metamonada</taxon>
        <taxon>Parabasalia</taxon>
        <taxon>Trichomonadida</taxon>
        <taxon>Trichomonadidae</taxon>
        <taxon>Trichomonas</taxon>
    </lineage>
</organism>
<dbReference type="PRINTS" id="PR00503">
    <property type="entry name" value="BROMODOMAIN"/>
</dbReference>
<dbReference type="CDD" id="cd04369">
    <property type="entry name" value="Bromodomain"/>
    <property type="match status" value="1"/>
</dbReference>
<dbReference type="VEuPathDB" id="TrichDB:TVAGG3_0592360"/>
<accession>A2F0U5</accession>
<evidence type="ECO:0000313" key="6">
    <source>
        <dbReference type="Proteomes" id="UP000001542"/>
    </source>
</evidence>
<gene>
    <name evidence="5" type="ORF">TVAG_344970</name>
</gene>
<keyword evidence="3" id="KW-0175">Coiled coil</keyword>
<dbReference type="SMART" id="SM00297">
    <property type="entry name" value="BROMO"/>
    <property type="match status" value="1"/>
</dbReference>
<dbReference type="EMBL" id="DS113566">
    <property type="protein sequence ID" value="EAY01480.1"/>
    <property type="molecule type" value="Genomic_DNA"/>
</dbReference>
<reference evidence="5" key="1">
    <citation type="submission" date="2006-10" db="EMBL/GenBank/DDBJ databases">
        <authorList>
            <person name="Amadeo P."/>
            <person name="Zhao Q."/>
            <person name="Wortman J."/>
            <person name="Fraser-Liggett C."/>
            <person name="Carlton J."/>
        </authorList>
    </citation>
    <scope>NUCLEOTIDE SEQUENCE</scope>
    <source>
        <strain evidence="5">G3</strain>
    </source>
</reference>
<dbReference type="InterPro" id="IPR001487">
    <property type="entry name" value="Bromodomain"/>
</dbReference>
<dbReference type="Proteomes" id="UP000001542">
    <property type="component" value="Unassembled WGS sequence"/>
</dbReference>
<protein>
    <submittedName>
        <fullName evidence="5">Bromodomain containing protein</fullName>
    </submittedName>
</protein>
<dbReference type="KEGG" id="tva:75662343"/>
<dbReference type="VEuPathDB" id="TrichDB:TVAG_344970"/>
<dbReference type="OrthoDB" id="21449at2759"/>
<dbReference type="SUPFAM" id="SSF47370">
    <property type="entry name" value="Bromodomain"/>
    <property type="match status" value="1"/>
</dbReference>
<keyword evidence="6" id="KW-1185">Reference proteome</keyword>
<reference evidence="5" key="2">
    <citation type="journal article" date="2007" name="Science">
        <title>Draft genome sequence of the sexually transmitted pathogen Trichomonas vaginalis.</title>
        <authorList>
            <person name="Carlton J.M."/>
            <person name="Hirt R.P."/>
            <person name="Silva J.C."/>
            <person name="Delcher A.L."/>
            <person name="Schatz M."/>
            <person name="Zhao Q."/>
            <person name="Wortman J.R."/>
            <person name="Bidwell S.L."/>
            <person name="Alsmark U.C.M."/>
            <person name="Besteiro S."/>
            <person name="Sicheritz-Ponten T."/>
            <person name="Noel C.J."/>
            <person name="Dacks J.B."/>
            <person name="Foster P.G."/>
            <person name="Simillion C."/>
            <person name="Van de Peer Y."/>
            <person name="Miranda-Saavedra D."/>
            <person name="Barton G.J."/>
            <person name="Westrop G.D."/>
            <person name="Mueller S."/>
            <person name="Dessi D."/>
            <person name="Fiori P.L."/>
            <person name="Ren Q."/>
            <person name="Paulsen I."/>
            <person name="Zhang H."/>
            <person name="Bastida-Corcuera F.D."/>
            <person name="Simoes-Barbosa A."/>
            <person name="Brown M.T."/>
            <person name="Hayes R.D."/>
            <person name="Mukherjee M."/>
            <person name="Okumura C.Y."/>
            <person name="Schneider R."/>
            <person name="Smith A.J."/>
            <person name="Vanacova S."/>
            <person name="Villalvazo M."/>
            <person name="Haas B.J."/>
            <person name="Pertea M."/>
            <person name="Feldblyum T.V."/>
            <person name="Utterback T.R."/>
            <person name="Shu C.L."/>
            <person name="Osoegawa K."/>
            <person name="de Jong P.J."/>
            <person name="Hrdy I."/>
            <person name="Horvathova L."/>
            <person name="Zubacova Z."/>
            <person name="Dolezal P."/>
            <person name="Malik S.B."/>
            <person name="Logsdon J.M. Jr."/>
            <person name="Henze K."/>
            <person name="Gupta A."/>
            <person name="Wang C.C."/>
            <person name="Dunne R.L."/>
            <person name="Upcroft J.A."/>
            <person name="Upcroft P."/>
            <person name="White O."/>
            <person name="Salzberg S.L."/>
            <person name="Tang P."/>
            <person name="Chiu C.-H."/>
            <person name="Lee Y.-S."/>
            <person name="Embley T.M."/>
            <person name="Coombs G.H."/>
            <person name="Mottram J.C."/>
            <person name="Tachezy J."/>
            <person name="Fraser-Liggett C.M."/>
            <person name="Johnson P.J."/>
        </authorList>
    </citation>
    <scope>NUCLEOTIDE SEQUENCE [LARGE SCALE GENOMIC DNA]</scope>
    <source>
        <strain evidence="5">G3</strain>
    </source>
</reference>
<feature type="coiled-coil region" evidence="3">
    <location>
        <begin position="100"/>
        <end position="130"/>
    </location>
</feature>
<name>A2F0U5_TRIV3</name>
<dbReference type="Pfam" id="PF00439">
    <property type="entry name" value="Bromodomain"/>
    <property type="match status" value="1"/>
</dbReference>
<dbReference type="PROSITE" id="PS50014">
    <property type="entry name" value="BROMODOMAIN_2"/>
    <property type="match status" value="1"/>
</dbReference>
<evidence type="ECO:0000256" key="3">
    <source>
        <dbReference type="SAM" id="Coils"/>
    </source>
</evidence>
<dbReference type="RefSeq" id="XP_001314171.1">
    <property type="nucleotide sequence ID" value="XM_001314159.1"/>
</dbReference>
<evidence type="ECO:0000313" key="5">
    <source>
        <dbReference type="EMBL" id="EAY01480.1"/>
    </source>
</evidence>
<dbReference type="eggNOG" id="KOG1474">
    <property type="taxonomic scope" value="Eukaryota"/>
</dbReference>
<dbReference type="Gene3D" id="1.20.920.10">
    <property type="entry name" value="Bromodomain-like"/>
    <property type="match status" value="1"/>
</dbReference>
<dbReference type="STRING" id="5722.A2F0U5"/>
<dbReference type="PANTHER" id="PTHR45926">
    <property type="entry name" value="OSJNBA0053K19.4 PROTEIN"/>
    <property type="match status" value="1"/>
</dbReference>
<evidence type="ECO:0000256" key="2">
    <source>
        <dbReference type="PROSITE-ProRule" id="PRU00035"/>
    </source>
</evidence>
<dbReference type="InterPro" id="IPR036427">
    <property type="entry name" value="Bromodomain-like_sf"/>
</dbReference>
<dbReference type="AlphaFoldDB" id="A2F0U5"/>
<sequence>MDDNDKRWCRHFIDELWKWKICQPFRYPVEPEINNCPDYFQIIKQPMDFQTIKYKLNQNSYEDIREFFNDLRLISYNAKQYNGEDTYYGKMAGDILDEVNKRAERKLKFKNDTLDELESLSAQISTLLANPPPEATVSLPVRVNAKSNSKSY</sequence>
<dbReference type="InParanoid" id="A2F0U5"/>
<evidence type="ECO:0000259" key="4">
    <source>
        <dbReference type="PROSITE" id="PS50014"/>
    </source>
</evidence>
<keyword evidence="1 2" id="KW-0103">Bromodomain</keyword>